<reference evidence="5" key="1">
    <citation type="submission" date="2021-01" db="UniProtKB">
        <authorList>
            <consortium name="EnsemblMetazoa"/>
        </authorList>
    </citation>
    <scope>IDENTIFICATION</scope>
</reference>
<organism evidence="5 6">
    <name type="scientific">Varroa destructor</name>
    <name type="common">Honeybee mite</name>
    <dbReference type="NCBI Taxonomy" id="109461"/>
    <lineage>
        <taxon>Eukaryota</taxon>
        <taxon>Metazoa</taxon>
        <taxon>Ecdysozoa</taxon>
        <taxon>Arthropoda</taxon>
        <taxon>Chelicerata</taxon>
        <taxon>Arachnida</taxon>
        <taxon>Acari</taxon>
        <taxon>Parasitiformes</taxon>
        <taxon>Mesostigmata</taxon>
        <taxon>Gamasina</taxon>
        <taxon>Dermanyssoidea</taxon>
        <taxon>Varroidae</taxon>
        <taxon>Varroa</taxon>
    </lineage>
</organism>
<evidence type="ECO:0000256" key="2">
    <source>
        <dbReference type="ARBA" id="ARBA00022833"/>
    </source>
</evidence>
<dbReference type="InterPro" id="IPR008974">
    <property type="entry name" value="TRAF-like"/>
</dbReference>
<evidence type="ECO:0000313" key="6">
    <source>
        <dbReference type="Proteomes" id="UP000594260"/>
    </source>
</evidence>
<dbReference type="EnsemblMetazoa" id="XM_022799874">
    <property type="protein sequence ID" value="XP_022655609"/>
    <property type="gene ID" value="LOC111248100"/>
</dbReference>
<dbReference type="Gene3D" id="2.60.210.10">
    <property type="entry name" value="Apoptosis, Tumor Necrosis Factor Receptor Associated Protein 2, Chain A"/>
    <property type="match status" value="1"/>
</dbReference>
<dbReference type="Proteomes" id="UP000594260">
    <property type="component" value="Unplaced"/>
</dbReference>
<feature type="domain" description="RING-type" evidence="4">
    <location>
        <begin position="35"/>
        <end position="76"/>
    </location>
</feature>
<evidence type="ECO:0000256" key="1">
    <source>
        <dbReference type="ARBA" id="ARBA00022771"/>
    </source>
</evidence>
<dbReference type="InParanoid" id="A0A7M7JST8"/>
<keyword evidence="6" id="KW-1185">Reference proteome</keyword>
<keyword evidence="1 3" id="KW-0863">Zinc-finger</keyword>
<dbReference type="GeneID" id="111248100"/>
<keyword evidence="2" id="KW-0862">Zinc</keyword>
<dbReference type="InterPro" id="IPR001841">
    <property type="entry name" value="Znf_RING"/>
</dbReference>
<dbReference type="SUPFAM" id="SSF49599">
    <property type="entry name" value="TRAF domain-like"/>
    <property type="match status" value="1"/>
</dbReference>
<proteinExistence type="predicted"/>
<evidence type="ECO:0000256" key="3">
    <source>
        <dbReference type="PROSITE-ProRule" id="PRU00175"/>
    </source>
</evidence>
<name>A0A7M7JST8_VARDE</name>
<dbReference type="PROSITE" id="PS50089">
    <property type="entry name" value="ZF_RING_2"/>
    <property type="match status" value="1"/>
</dbReference>
<dbReference type="RefSeq" id="XP_022655609.1">
    <property type="nucleotide sequence ID" value="XM_022799874.1"/>
</dbReference>
<sequence>MLYYEMFFRDLPDNLNPGRISLSPVGGVDGIITTCDACGEFSLRRVLGSCGHVFCWSCCIVRNSPAGLELRCSECKKNSACERVELTESFLRDMAFICGCGHEGNLAQIREHLWTCETDHFIKDPSSAPSSSTPNLAVTTNQTFQDHASQMALIPAKSVVPDSTLAAARKENLIKIIQAELKPLWMISARIGLAKTKAYFCFELHKLMDDFVYKRFTQEHSTLTWATGEYPAQVYCKITVVADKRYLSVFFKPINDPPSFSGWPMKKKIIIELYNIKGEPVHKKMAVTFANNEPTWDGFIRPYHPQELGGHGFEKFYAIDDLLTYDPRIVVNGKVCLSVKLEDL</sequence>
<dbReference type="SUPFAM" id="SSF57850">
    <property type="entry name" value="RING/U-box"/>
    <property type="match status" value="1"/>
</dbReference>
<dbReference type="GO" id="GO:0008270">
    <property type="term" value="F:zinc ion binding"/>
    <property type="evidence" value="ECO:0007669"/>
    <property type="project" value="UniProtKB-KW"/>
</dbReference>
<evidence type="ECO:0000259" key="4">
    <source>
        <dbReference type="PROSITE" id="PS50089"/>
    </source>
</evidence>
<keyword evidence="1 3" id="KW-0479">Metal-binding</keyword>
<dbReference type="KEGG" id="vde:111248100"/>
<dbReference type="AlphaFoldDB" id="A0A7M7JST8"/>
<evidence type="ECO:0000313" key="5">
    <source>
        <dbReference type="EnsemblMetazoa" id="XP_022655609"/>
    </source>
</evidence>
<accession>A0A7M7JST8</accession>
<protein>
    <recommendedName>
        <fullName evidence="4">RING-type domain-containing protein</fullName>
    </recommendedName>
</protein>